<dbReference type="PANTHER" id="PTHR35144:SF2">
    <property type="entry name" value="MEIOSIS-SPECIFIC TRANSCRIPTION FACTOR NDT80"/>
    <property type="match status" value="1"/>
</dbReference>
<dbReference type="Pfam" id="PF05224">
    <property type="entry name" value="NDT80_PhoG"/>
    <property type="match status" value="1"/>
</dbReference>
<dbReference type="GO" id="GO:0003700">
    <property type="term" value="F:DNA-binding transcription factor activity"/>
    <property type="evidence" value="ECO:0007669"/>
    <property type="project" value="UniProtKB-UniRule"/>
</dbReference>
<feature type="region of interest" description="Disordered" evidence="3">
    <location>
        <begin position="179"/>
        <end position="207"/>
    </location>
</feature>
<feature type="region of interest" description="Disordered" evidence="3">
    <location>
        <begin position="1"/>
        <end position="91"/>
    </location>
</feature>
<evidence type="ECO:0000256" key="2">
    <source>
        <dbReference type="PROSITE-ProRule" id="PRU00850"/>
    </source>
</evidence>
<dbReference type="InterPro" id="IPR052605">
    <property type="entry name" value="Fungal_trans_regulator"/>
</dbReference>
<feature type="region of interest" description="Disordered" evidence="3">
    <location>
        <begin position="271"/>
        <end position="301"/>
    </location>
</feature>
<keyword evidence="1 2" id="KW-0238">DNA-binding</keyword>
<evidence type="ECO:0000256" key="3">
    <source>
        <dbReference type="SAM" id="MobiDB-lite"/>
    </source>
</evidence>
<evidence type="ECO:0000256" key="1">
    <source>
        <dbReference type="ARBA" id="ARBA00023125"/>
    </source>
</evidence>
<proteinExistence type="predicted"/>
<dbReference type="InterPro" id="IPR037141">
    <property type="entry name" value="NDT80_DNA-bd_dom_sf"/>
</dbReference>
<feature type="compositionally biased region" description="Polar residues" evidence="3">
    <location>
        <begin position="42"/>
        <end position="60"/>
    </location>
</feature>
<dbReference type="InParanoid" id="A0A163LU70"/>
<feature type="compositionally biased region" description="Polar residues" evidence="3">
    <location>
        <begin position="398"/>
        <end position="415"/>
    </location>
</feature>
<sequence length="422" mass="46414">MQDGHHTSSHWASSSSKVNPPDLPFDSPSNPYIPASTGHIPASSSVMVLSQPGTPRPQSRLTHDDTTDGSASHSRSVAHVSTTTDSLVPQRLHDDPSMFPIEAGPSFTPTKQHLDLWNMDQTNGATFDVHGIRYLMQGPEIPCLVQQNGQQPLSQIDYFSIGVRAQVAGTDKPIDLIQHTPKRDKGPQITPQPRGLRAGGRLDLTSSVSGSSTMVTFERMQFKTATANNGKRRAAQQYYELIVDLYGNTSSGAVVRVASCASPPLVVRGRSPGHYADSNRNHHGTTSTPYTRPMVNRHQQNPTSRFIEMTSYPPPSSYYPPMASPSIRSGMTSFPYMQQPYYPTDPSYASSPPSRQQQQHQQQLGEYQDYPFKRTDDTSSRTNNSIQPYYAPALYDHSPSNNNSAPFTMDNSSSDDAGRPSE</sequence>
<evidence type="ECO:0000313" key="5">
    <source>
        <dbReference type="EMBL" id="SAL96658.1"/>
    </source>
</evidence>
<dbReference type="SUPFAM" id="SSF49417">
    <property type="entry name" value="p53-like transcription factors"/>
    <property type="match status" value="1"/>
</dbReference>
<dbReference type="OrthoDB" id="2288358at2759"/>
<keyword evidence="6" id="KW-1185">Reference proteome</keyword>
<accession>A0A163LU70</accession>
<dbReference type="PANTHER" id="PTHR35144">
    <property type="entry name" value="MEIOSIS-SPECIFIC TRANSCRIPTION FACTOR NDT80"/>
    <property type="match status" value="1"/>
</dbReference>
<feature type="region of interest" description="Disordered" evidence="3">
    <location>
        <begin position="336"/>
        <end position="422"/>
    </location>
</feature>
<dbReference type="GO" id="GO:0000228">
    <property type="term" value="C:nuclear chromosome"/>
    <property type="evidence" value="ECO:0007669"/>
    <property type="project" value="TreeGrafter"/>
</dbReference>
<feature type="DNA-binding region" description="NDT80" evidence="2">
    <location>
        <begin position="24"/>
        <end position="279"/>
    </location>
</feature>
<feature type="domain" description="NDT80" evidence="4">
    <location>
        <begin position="24"/>
        <end position="279"/>
    </location>
</feature>
<dbReference type="Gene3D" id="2.60.40.1390">
    <property type="entry name" value="NDT80 DNA-binding domain"/>
    <property type="match status" value="2"/>
</dbReference>
<organism evidence="5">
    <name type="scientific">Absidia glauca</name>
    <name type="common">Pin mould</name>
    <dbReference type="NCBI Taxonomy" id="4829"/>
    <lineage>
        <taxon>Eukaryota</taxon>
        <taxon>Fungi</taxon>
        <taxon>Fungi incertae sedis</taxon>
        <taxon>Mucoromycota</taxon>
        <taxon>Mucoromycotina</taxon>
        <taxon>Mucoromycetes</taxon>
        <taxon>Mucorales</taxon>
        <taxon>Cunninghamellaceae</taxon>
        <taxon>Absidia</taxon>
    </lineage>
</organism>
<protein>
    <recommendedName>
        <fullName evidence="4">NDT80 domain-containing protein</fullName>
    </recommendedName>
</protein>
<dbReference type="PROSITE" id="PS51517">
    <property type="entry name" value="NDT80"/>
    <property type="match status" value="1"/>
</dbReference>
<gene>
    <name evidence="5" type="primary">ABSGL_02074.1 scaffold 2596</name>
</gene>
<dbReference type="InterPro" id="IPR024061">
    <property type="entry name" value="NDT80_DNA-bd_dom"/>
</dbReference>
<dbReference type="AlphaFoldDB" id="A0A163LU70"/>
<feature type="compositionally biased region" description="Low complexity" evidence="3">
    <location>
        <begin position="70"/>
        <end position="83"/>
    </location>
</feature>
<dbReference type="Proteomes" id="UP000078561">
    <property type="component" value="Unassembled WGS sequence"/>
</dbReference>
<reference evidence="5" key="1">
    <citation type="submission" date="2016-04" db="EMBL/GenBank/DDBJ databases">
        <authorList>
            <person name="Evans L.H."/>
            <person name="Alamgir A."/>
            <person name="Owens N."/>
            <person name="Weber N.D."/>
            <person name="Virtaneva K."/>
            <person name="Barbian K."/>
            <person name="Babar A."/>
            <person name="Rosenke K."/>
        </authorList>
    </citation>
    <scope>NUCLEOTIDE SEQUENCE [LARGE SCALE GENOMIC DNA]</scope>
    <source>
        <strain evidence="5">CBS 101.48</strain>
    </source>
</reference>
<dbReference type="GO" id="GO:0003677">
    <property type="term" value="F:DNA binding"/>
    <property type="evidence" value="ECO:0007669"/>
    <property type="project" value="UniProtKB-KW"/>
</dbReference>
<dbReference type="STRING" id="4829.A0A163LU70"/>
<evidence type="ECO:0000259" key="4">
    <source>
        <dbReference type="PROSITE" id="PS51517"/>
    </source>
</evidence>
<dbReference type="GO" id="GO:0045944">
    <property type="term" value="P:positive regulation of transcription by RNA polymerase II"/>
    <property type="evidence" value="ECO:0007669"/>
    <property type="project" value="TreeGrafter"/>
</dbReference>
<evidence type="ECO:0000313" key="6">
    <source>
        <dbReference type="Proteomes" id="UP000078561"/>
    </source>
</evidence>
<name>A0A163LU70_ABSGL</name>
<dbReference type="EMBL" id="LT551165">
    <property type="protein sequence ID" value="SAL96658.1"/>
    <property type="molecule type" value="Genomic_DNA"/>
</dbReference>
<dbReference type="InterPro" id="IPR008967">
    <property type="entry name" value="p53-like_TF_DNA-bd_sf"/>
</dbReference>
<dbReference type="GO" id="GO:0051321">
    <property type="term" value="P:meiotic cell cycle"/>
    <property type="evidence" value="ECO:0007669"/>
    <property type="project" value="TreeGrafter"/>
</dbReference>